<reference evidence="9 14" key="1">
    <citation type="submission" date="2014-08" db="EMBL/GenBank/DDBJ databases">
        <title>Clostridium innocuum, an unnegligible vancomycin-resistant pathogen causing extra-intestinal infections.</title>
        <authorList>
            <person name="Feng Y."/>
            <person name="Chiu C.-H."/>
        </authorList>
    </citation>
    <scope>NUCLEOTIDE SEQUENCE [LARGE SCALE GENOMIC DNA]</scope>
    <source>
        <strain evidence="9 14">AN88</strain>
    </source>
</reference>
<keyword evidence="6 7" id="KW-0472">Membrane</keyword>
<comment type="similarity">
    <text evidence="7">Belongs to the binding-protein-dependent transport system permease family.</text>
</comment>
<evidence type="ECO:0000256" key="1">
    <source>
        <dbReference type="ARBA" id="ARBA00004651"/>
    </source>
</evidence>
<evidence type="ECO:0000256" key="2">
    <source>
        <dbReference type="ARBA" id="ARBA00022448"/>
    </source>
</evidence>
<sequence length="293" mass="33045">MNKKKAQRRFVFACLAPAVILVILFMVIPTFNVFRYSLYGKTGIVGDAPFVGLNNFKILFTDSRFIESMQNMILIIVMVTLFTVVLAVLFATLLTREEFKGKNFFRVIFYIPNILSIVVIAGIFSAIYAPDNGLLNSFLEMIGLGMLQKQWMGDSGIILYSIIFALVWQAIGYYMVMYMASMSSIPENLYEAAALEGAGKVKQFFMITLPLIWNNIRTTLTFFVISTINLSFMFIQINTNGDLGSEVPLNYMYNKAFGGNYSYGMAIGVITFIFSFALSGLLNKITERDVLEF</sequence>
<accession>A0A099I584</accession>
<evidence type="ECO:0000256" key="6">
    <source>
        <dbReference type="ARBA" id="ARBA00023136"/>
    </source>
</evidence>
<feature type="domain" description="ABC transmembrane type-1" evidence="8">
    <location>
        <begin position="69"/>
        <end position="282"/>
    </location>
</feature>
<dbReference type="RefSeq" id="WP_002609468.1">
    <property type="nucleotide sequence ID" value="NZ_AP025565.1"/>
</dbReference>
<gene>
    <name evidence="9" type="ORF">CIAN88_17295</name>
    <name evidence="13" type="ORF">DXA38_13650</name>
    <name evidence="12" type="ORF">G4D54_16435</name>
    <name evidence="11" type="ORF">GT664_05115</name>
    <name evidence="10" type="ORF">MKC95_03310</name>
</gene>
<feature type="transmembrane region" description="Helical" evidence="7">
    <location>
        <begin position="261"/>
        <end position="282"/>
    </location>
</feature>
<reference evidence="11" key="3">
    <citation type="journal article" date="2019" name="Nat. Med.">
        <title>A library of human gut bacterial isolates paired with longitudinal multiomics data enables mechanistic microbiome research.</title>
        <authorList>
            <person name="Poyet M."/>
            <person name="Groussin M."/>
            <person name="Gibbons S.M."/>
            <person name="Avila-Pacheco J."/>
            <person name="Jiang X."/>
            <person name="Kearney S.M."/>
            <person name="Perrotta A.R."/>
            <person name="Berdy B."/>
            <person name="Zhao S."/>
            <person name="Lieberman T.D."/>
            <person name="Swanson P.K."/>
            <person name="Smith M."/>
            <person name="Roesemann S."/>
            <person name="Alexander J.E."/>
            <person name="Rich S.A."/>
            <person name="Livny J."/>
            <person name="Vlamakis H."/>
            <person name="Clish C."/>
            <person name="Bullock K."/>
            <person name="Deik A."/>
            <person name="Scott J."/>
            <person name="Pierce K.A."/>
            <person name="Xavier R.J."/>
            <person name="Alm E.J."/>
        </authorList>
    </citation>
    <scope>NUCLEOTIDE SEQUENCE</scope>
    <source>
        <strain evidence="11">BIOML-A12</strain>
    </source>
</reference>
<organism evidence="9 14">
    <name type="scientific">Clostridium innocuum</name>
    <dbReference type="NCBI Taxonomy" id="1522"/>
    <lineage>
        <taxon>Bacteria</taxon>
        <taxon>Bacillati</taxon>
        <taxon>Bacillota</taxon>
        <taxon>Clostridia</taxon>
        <taxon>Eubacteriales</taxon>
        <taxon>Clostridiaceae</taxon>
        <taxon>Clostridium</taxon>
    </lineage>
</organism>
<evidence type="ECO:0000313" key="16">
    <source>
        <dbReference type="Proteomes" id="UP000503330"/>
    </source>
</evidence>
<evidence type="ECO:0000313" key="9">
    <source>
        <dbReference type="EMBL" id="KGJ52048.1"/>
    </source>
</evidence>
<feature type="transmembrane region" description="Helical" evidence="7">
    <location>
        <begin position="220"/>
        <end position="241"/>
    </location>
</feature>
<dbReference type="Gene3D" id="1.10.3720.10">
    <property type="entry name" value="MetI-like"/>
    <property type="match status" value="1"/>
</dbReference>
<evidence type="ECO:0000313" key="14">
    <source>
        <dbReference type="Proteomes" id="UP000030008"/>
    </source>
</evidence>
<dbReference type="InterPro" id="IPR035906">
    <property type="entry name" value="MetI-like_sf"/>
</dbReference>
<dbReference type="SUPFAM" id="SSF161098">
    <property type="entry name" value="MetI-like"/>
    <property type="match status" value="1"/>
</dbReference>
<feature type="transmembrane region" description="Helical" evidence="7">
    <location>
        <begin position="72"/>
        <end position="95"/>
    </location>
</feature>
<dbReference type="Proteomes" id="UP000030008">
    <property type="component" value="Unassembled WGS sequence"/>
</dbReference>
<dbReference type="EMBL" id="QVEV01000021">
    <property type="protein sequence ID" value="RGC14391.1"/>
    <property type="molecule type" value="Genomic_DNA"/>
</dbReference>
<dbReference type="Proteomes" id="UP000260025">
    <property type="component" value="Unassembled WGS sequence"/>
</dbReference>
<dbReference type="AlphaFoldDB" id="A0A099I584"/>
<dbReference type="PROSITE" id="PS50928">
    <property type="entry name" value="ABC_TM1"/>
    <property type="match status" value="1"/>
</dbReference>
<proteinExistence type="inferred from homology"/>
<evidence type="ECO:0000313" key="11">
    <source>
        <dbReference type="EMBL" id="MZH55160.1"/>
    </source>
</evidence>
<dbReference type="OrthoDB" id="42781at2"/>
<reference evidence="10" key="5">
    <citation type="journal article" date="2022" name="Clin. Infect. Dis.">
        <title>Association between Clostridium innocuum and antibiotic-associated diarrhea in adults and children: A cross-sectional study and comparative genomics analysis.</title>
        <authorList>
            <person name="Cherny K.E."/>
            <person name="Muscat E.B."/>
            <person name="Balaji A."/>
            <person name="Mukherjee J."/>
            <person name="Ozer E.A."/>
            <person name="Angarone M.P."/>
            <person name="Hauser A.R."/>
            <person name="Sichel J.S."/>
            <person name="Amponsah E."/>
            <person name="Kociolek L.K."/>
        </authorList>
    </citation>
    <scope>NUCLEOTIDE SEQUENCE</scope>
    <source>
        <strain evidence="10">NU1-AC-029v</strain>
    </source>
</reference>
<evidence type="ECO:0000256" key="3">
    <source>
        <dbReference type="ARBA" id="ARBA00022475"/>
    </source>
</evidence>
<keyword evidence="3" id="KW-1003">Cell membrane</keyword>
<evidence type="ECO:0000313" key="10">
    <source>
        <dbReference type="EMBL" id="MCR0231791.1"/>
    </source>
</evidence>
<dbReference type="CDD" id="cd06261">
    <property type="entry name" value="TM_PBP2"/>
    <property type="match status" value="1"/>
</dbReference>
<protein>
    <submittedName>
        <fullName evidence="9 11">ABC transporter permease</fullName>
    </submittedName>
    <submittedName>
        <fullName evidence="10">Sugar ABC transporter permease</fullName>
    </submittedName>
</protein>
<dbReference type="GO" id="GO:0005886">
    <property type="term" value="C:plasma membrane"/>
    <property type="evidence" value="ECO:0007669"/>
    <property type="project" value="UniProtKB-SubCell"/>
</dbReference>
<dbReference type="Proteomes" id="UP000503330">
    <property type="component" value="Chromosome"/>
</dbReference>
<feature type="transmembrane region" description="Helical" evidence="7">
    <location>
        <begin position="12"/>
        <end position="31"/>
    </location>
</feature>
<comment type="subcellular location">
    <subcellularLocation>
        <location evidence="1 7">Cell membrane</location>
        <topology evidence="1 7">Multi-pass membrane protein</topology>
    </subcellularLocation>
</comment>
<dbReference type="EMBL" id="WWTN01000006">
    <property type="protein sequence ID" value="MZH55160.1"/>
    <property type="molecule type" value="Genomic_DNA"/>
</dbReference>
<dbReference type="PANTHER" id="PTHR30193">
    <property type="entry name" value="ABC TRANSPORTER PERMEASE PROTEIN"/>
    <property type="match status" value="1"/>
</dbReference>
<evidence type="ECO:0000256" key="7">
    <source>
        <dbReference type="RuleBase" id="RU363032"/>
    </source>
</evidence>
<reference evidence="13 15" key="2">
    <citation type="submission" date="2018-08" db="EMBL/GenBank/DDBJ databases">
        <title>A genome reference for cultivated species of the human gut microbiota.</title>
        <authorList>
            <person name="Zou Y."/>
            <person name="Xue W."/>
            <person name="Luo G."/>
        </authorList>
    </citation>
    <scope>NUCLEOTIDE SEQUENCE [LARGE SCALE GENOMIC DNA]</scope>
    <source>
        <strain evidence="13 15">OF01-2LB</strain>
    </source>
</reference>
<evidence type="ECO:0000259" key="8">
    <source>
        <dbReference type="PROSITE" id="PS50928"/>
    </source>
</evidence>
<keyword evidence="4 7" id="KW-0812">Transmembrane</keyword>
<dbReference type="GO" id="GO:0055085">
    <property type="term" value="P:transmembrane transport"/>
    <property type="evidence" value="ECO:0007669"/>
    <property type="project" value="InterPro"/>
</dbReference>
<dbReference type="PANTHER" id="PTHR30193:SF41">
    <property type="entry name" value="DIACETYLCHITOBIOSE UPTAKE SYSTEM PERMEASE PROTEIN NGCF"/>
    <property type="match status" value="1"/>
</dbReference>
<dbReference type="Proteomes" id="UP001203972">
    <property type="component" value="Unassembled WGS sequence"/>
</dbReference>
<dbReference type="InterPro" id="IPR051393">
    <property type="entry name" value="ABC_transporter_permease"/>
</dbReference>
<dbReference type="Pfam" id="PF00528">
    <property type="entry name" value="BPD_transp_1"/>
    <property type="match status" value="1"/>
</dbReference>
<feature type="transmembrane region" description="Helical" evidence="7">
    <location>
        <begin position="107"/>
        <end position="129"/>
    </location>
</feature>
<evidence type="ECO:0000256" key="5">
    <source>
        <dbReference type="ARBA" id="ARBA00022989"/>
    </source>
</evidence>
<dbReference type="GeneID" id="61927158"/>
<dbReference type="EMBL" id="JQIF01000089">
    <property type="protein sequence ID" value="KGJ52048.1"/>
    <property type="molecule type" value="Genomic_DNA"/>
</dbReference>
<feature type="transmembrane region" description="Helical" evidence="7">
    <location>
        <begin position="157"/>
        <end position="176"/>
    </location>
</feature>
<dbReference type="EMBL" id="JAKTMA010000004">
    <property type="protein sequence ID" value="MCR0231791.1"/>
    <property type="molecule type" value="Genomic_DNA"/>
</dbReference>
<keyword evidence="2 7" id="KW-0813">Transport</keyword>
<name>A0A099I584_CLOIN</name>
<dbReference type="InterPro" id="IPR000515">
    <property type="entry name" value="MetI-like"/>
</dbReference>
<evidence type="ECO:0000313" key="15">
    <source>
        <dbReference type="Proteomes" id="UP000260025"/>
    </source>
</evidence>
<evidence type="ECO:0000313" key="12">
    <source>
        <dbReference type="EMBL" id="QJA03915.1"/>
    </source>
</evidence>
<evidence type="ECO:0000256" key="4">
    <source>
        <dbReference type="ARBA" id="ARBA00022692"/>
    </source>
</evidence>
<reference evidence="12 16" key="4">
    <citation type="submission" date="2020-02" db="EMBL/GenBank/DDBJ databases">
        <authorList>
            <person name="Kociolek L.K."/>
            <person name="Ozer E.A."/>
        </authorList>
    </citation>
    <scope>NUCLEOTIDE SEQUENCE [LARGE SCALE GENOMIC DNA]</scope>
    <source>
        <strain evidence="12 16">ATCC 14501</strain>
    </source>
</reference>
<dbReference type="EMBL" id="CP048838">
    <property type="protein sequence ID" value="QJA03915.1"/>
    <property type="molecule type" value="Genomic_DNA"/>
</dbReference>
<dbReference type="Proteomes" id="UP000604383">
    <property type="component" value="Unassembled WGS sequence"/>
</dbReference>
<evidence type="ECO:0000313" key="13">
    <source>
        <dbReference type="EMBL" id="RGC14391.1"/>
    </source>
</evidence>
<keyword evidence="5 7" id="KW-1133">Transmembrane helix</keyword>